<protein>
    <submittedName>
        <fullName evidence="2">Uncharacterized protein</fullName>
    </submittedName>
</protein>
<accession>A0A8S1PKG1</accession>
<dbReference type="EMBL" id="CAJJDN010000080">
    <property type="protein sequence ID" value="CAD8103690.1"/>
    <property type="molecule type" value="Genomic_DNA"/>
</dbReference>
<feature type="region of interest" description="Disordered" evidence="1">
    <location>
        <begin position="313"/>
        <end position="333"/>
    </location>
</feature>
<dbReference type="Proteomes" id="UP000692954">
    <property type="component" value="Unassembled WGS sequence"/>
</dbReference>
<comment type="caution">
    <text evidence="2">The sequence shown here is derived from an EMBL/GenBank/DDBJ whole genome shotgun (WGS) entry which is preliminary data.</text>
</comment>
<keyword evidence="3" id="KW-1185">Reference proteome</keyword>
<sequence>MKRASSLTKQSTQTSKISTQTSFKQNQKFQNVKSKYKEPKKIPGATPYDPTNSSGKLSAISQNLLRIVIRFSISNFEDYINLKQVCQRFYYELDSNIHNFQYLNPTQSKDIKEVVEQLKVIYFNQQINRYTTFHEKMNSMFQYGATKLNLPDKLVESLQLHISSARVNKKQFTPQLLFRKLNFASHLYFKILTEGIPLNMKNDTYDSIQVYFKIESKYLNLQKEFIKKYECQEILKKSIKQKAFTYMTDGHYLFTYFENDKQMLYILWENSTVELMYYFWKQLKKKYFWMNKGTIQKQYKIIIEQRSKQNLQNSRALSESKQKQQVNEDSDDDEYISFQQQKQAALTLPSIKSPQQQQQQQQLPPKPKKKVSAFLKTKVIQNKIQYDSMKHYMQDQQDFELMINIHTGIKGQNLFYFVDTKAMPKLDEDCLYFTYKMKEHINLSYKFYLDNKLGMKEVVENLFLCDITFKDRDDFRILFSGFVQMFYEDTTSVAKKYDVSYMDIKEWRSLRLWDENRFELIILFGTQPSVIKLLELKLIDIN</sequence>
<feature type="compositionally biased region" description="Low complexity" evidence="1">
    <location>
        <begin position="354"/>
        <end position="363"/>
    </location>
</feature>
<feature type="region of interest" description="Disordered" evidence="1">
    <location>
        <begin position="1"/>
        <end position="53"/>
    </location>
</feature>
<evidence type="ECO:0000256" key="1">
    <source>
        <dbReference type="SAM" id="MobiDB-lite"/>
    </source>
</evidence>
<name>A0A8S1PKG1_9CILI</name>
<proteinExistence type="predicted"/>
<evidence type="ECO:0000313" key="2">
    <source>
        <dbReference type="EMBL" id="CAD8103690.1"/>
    </source>
</evidence>
<dbReference type="OrthoDB" id="300201at2759"/>
<dbReference type="AlphaFoldDB" id="A0A8S1PKG1"/>
<feature type="region of interest" description="Disordered" evidence="1">
    <location>
        <begin position="349"/>
        <end position="371"/>
    </location>
</feature>
<gene>
    <name evidence="2" type="ORF">PSON_ATCC_30995.1.T0800221</name>
</gene>
<feature type="compositionally biased region" description="Polar residues" evidence="1">
    <location>
        <begin position="313"/>
        <end position="327"/>
    </location>
</feature>
<organism evidence="2 3">
    <name type="scientific">Paramecium sonneborni</name>
    <dbReference type="NCBI Taxonomy" id="65129"/>
    <lineage>
        <taxon>Eukaryota</taxon>
        <taxon>Sar</taxon>
        <taxon>Alveolata</taxon>
        <taxon>Ciliophora</taxon>
        <taxon>Intramacronucleata</taxon>
        <taxon>Oligohymenophorea</taxon>
        <taxon>Peniculida</taxon>
        <taxon>Parameciidae</taxon>
        <taxon>Paramecium</taxon>
    </lineage>
</organism>
<reference evidence="2" key="1">
    <citation type="submission" date="2021-01" db="EMBL/GenBank/DDBJ databases">
        <authorList>
            <consortium name="Genoscope - CEA"/>
            <person name="William W."/>
        </authorList>
    </citation>
    <scope>NUCLEOTIDE SEQUENCE</scope>
</reference>
<feature type="compositionally biased region" description="Low complexity" evidence="1">
    <location>
        <begin position="1"/>
        <end position="25"/>
    </location>
</feature>
<evidence type="ECO:0000313" key="3">
    <source>
        <dbReference type="Proteomes" id="UP000692954"/>
    </source>
</evidence>